<feature type="binding site" evidence="3">
    <location>
        <position position="259"/>
    </location>
    <ligand>
        <name>a divalent metal cation</name>
        <dbReference type="ChEBI" id="CHEBI:60240"/>
        <label>1</label>
    </ligand>
</feature>
<dbReference type="SUPFAM" id="SSF102705">
    <property type="entry name" value="NIF3 (NGG1p interacting factor 3)-like"/>
    <property type="match status" value="1"/>
</dbReference>
<dbReference type="EMBL" id="CP002192">
    <property type="protein sequence ID" value="AFD27252.1"/>
    <property type="molecule type" value="Genomic_DNA"/>
</dbReference>
<feature type="binding site" evidence="3">
    <location>
        <position position="255"/>
    </location>
    <ligand>
        <name>a divalent metal cation</name>
        <dbReference type="ChEBI" id="CHEBI:60240"/>
        <label>1</label>
    </ligand>
</feature>
<keyword evidence="2 3" id="KW-0479">Metal-binding</keyword>
<evidence type="ECO:0000256" key="1">
    <source>
        <dbReference type="ARBA" id="ARBA00006964"/>
    </source>
</evidence>
<dbReference type="PANTHER" id="PTHR13799">
    <property type="entry name" value="NGG1 INTERACTING FACTOR 3"/>
    <property type="match status" value="1"/>
</dbReference>
<comment type="similarity">
    <text evidence="1">Belongs to the GTP cyclohydrolase I type 2/NIF3 family.</text>
</comment>
<accession>H8H0K0</accession>
<keyword evidence="5" id="KW-1185">Reference proteome</keyword>
<proteinExistence type="inferred from homology"/>
<reference evidence="4 5" key="1">
    <citation type="journal article" date="2012" name="PLoS ONE">
        <title>Genome sequence and transcriptome analysis of the radioresistant bacterium Deinococcus gobiensis: insights into the extreme environmental adaptations.</title>
        <authorList>
            <person name="Yuan M."/>
            <person name="Chen M."/>
            <person name="Zhang W."/>
            <person name="Lu W."/>
            <person name="Wang J."/>
            <person name="Yang M."/>
            <person name="Zhao P."/>
            <person name="Tang R."/>
            <person name="Li X."/>
            <person name="Hao Y."/>
            <person name="Zhou Z."/>
            <person name="Zhan Y."/>
            <person name="Yu H."/>
            <person name="Teng C."/>
            <person name="Yan Y."/>
            <person name="Ping S."/>
            <person name="Wang Y."/>
            <person name="Lin M."/>
        </authorList>
    </citation>
    <scope>NUCLEOTIDE SEQUENCE [LARGE SCALE GENOMIC DNA]</scope>
    <source>
        <strain evidence="5">DSM 21396 / JCM 16679 / CGMCC 1.7299 / I-0</strain>
        <plasmid evidence="4">P1</plasmid>
    </source>
</reference>
<dbReference type="Pfam" id="PF01784">
    <property type="entry name" value="DUF34_NIF3"/>
    <property type="match status" value="1"/>
</dbReference>
<dbReference type="GO" id="GO:0005737">
    <property type="term" value="C:cytoplasm"/>
    <property type="evidence" value="ECO:0007669"/>
    <property type="project" value="TreeGrafter"/>
</dbReference>
<dbReference type="AlphaFoldDB" id="H8H0K0"/>
<feature type="binding site" evidence="3">
    <location>
        <position position="69"/>
    </location>
    <ligand>
        <name>a divalent metal cation</name>
        <dbReference type="ChEBI" id="CHEBI:60240"/>
        <label>1</label>
    </ligand>
</feature>
<geneLocation type="plasmid" evidence="4 5">
    <name>P1</name>
</geneLocation>
<dbReference type="OrthoDB" id="1116574at2"/>
<protein>
    <submittedName>
        <fullName evidence="4">NGG1-interacting factor 3</fullName>
    </submittedName>
</protein>
<dbReference type="RefSeq" id="WP_014695770.1">
    <property type="nucleotide sequence ID" value="NC_017805.1"/>
</dbReference>
<name>H8H0K0_DEIGI</name>
<organism evidence="4 5">
    <name type="scientific">Deinococcus gobiensis (strain DSM 21396 / JCM 16679 / CGMCC 1.7299 / I-0)</name>
    <dbReference type="NCBI Taxonomy" id="745776"/>
    <lineage>
        <taxon>Bacteria</taxon>
        <taxon>Thermotogati</taxon>
        <taxon>Deinococcota</taxon>
        <taxon>Deinococci</taxon>
        <taxon>Deinococcales</taxon>
        <taxon>Deinococcaceae</taxon>
        <taxon>Deinococcus</taxon>
    </lineage>
</organism>
<evidence type="ECO:0000313" key="5">
    <source>
        <dbReference type="Proteomes" id="UP000007575"/>
    </source>
</evidence>
<keyword evidence="4" id="KW-0614">Plasmid</keyword>
<sequence length="291" mass="31196">MTTPPSLTVRQAIDTLLARTGVPTLPRTADTFKTGDPDTPLRGVVTTFLATAQVIEQAAALGANLIVTHEPTFYSAEDTDDLAWLGGDPVTAEKRALIDRHGLVIWRFHDYWHLMRPDGIVTGVARELGWAVESPPGGPDEAVHAMTAGQAGDTRQAGAATSVAVTEPTPLLELARQVKARLGASSVRVVGPDDLIVRRVGLTLGALPGRMTIATLQRDDVDAVLCGETREWETCEYLRDSAHFGRPKAMLVVGHATSEEGGMAYLAEWLRDLLPGTPVTHLPSGDPFRSV</sequence>
<evidence type="ECO:0000256" key="3">
    <source>
        <dbReference type="PIRSR" id="PIRSR602678-1"/>
    </source>
</evidence>
<dbReference type="KEGG" id="dgo:DGo_PA0366"/>
<dbReference type="GO" id="GO:0046872">
    <property type="term" value="F:metal ion binding"/>
    <property type="evidence" value="ECO:0007669"/>
    <property type="project" value="UniProtKB-KW"/>
</dbReference>
<dbReference type="Proteomes" id="UP000007575">
    <property type="component" value="Plasmid P1"/>
</dbReference>
<dbReference type="PATRIC" id="fig|745776.4.peg.3400"/>
<dbReference type="InterPro" id="IPR036069">
    <property type="entry name" value="DUF34/NIF3_sf"/>
</dbReference>
<dbReference type="PANTHER" id="PTHR13799:SF14">
    <property type="entry name" value="GTP CYCLOHYDROLASE 1 TYPE 2 HOMOLOG"/>
    <property type="match status" value="1"/>
</dbReference>
<dbReference type="Gene3D" id="3.40.1390.30">
    <property type="entry name" value="NIF3 (NGG1p interacting factor 3)-like"/>
    <property type="match status" value="2"/>
</dbReference>
<dbReference type="InterPro" id="IPR002678">
    <property type="entry name" value="DUF34/NIF3"/>
</dbReference>
<gene>
    <name evidence="4" type="ordered locus">DGo_PA0366</name>
</gene>
<evidence type="ECO:0000256" key="2">
    <source>
        <dbReference type="ARBA" id="ARBA00022723"/>
    </source>
</evidence>
<evidence type="ECO:0000313" key="4">
    <source>
        <dbReference type="EMBL" id="AFD27252.1"/>
    </source>
</evidence>
<dbReference type="HOGENOM" id="CLU_089937_1_0_0"/>